<evidence type="ECO:0000313" key="2">
    <source>
        <dbReference type="Proteomes" id="UP000249547"/>
    </source>
</evidence>
<accession>A0A327QKH2</accession>
<proteinExistence type="predicted"/>
<evidence type="ECO:0000313" key="1">
    <source>
        <dbReference type="EMBL" id="RAJ02257.1"/>
    </source>
</evidence>
<keyword evidence="2" id="KW-1185">Reference proteome</keyword>
<dbReference type="InterPro" id="IPR058087">
    <property type="entry name" value="XAC2610_dom"/>
</dbReference>
<dbReference type="EMBL" id="QLLL01000006">
    <property type="protein sequence ID" value="RAJ02257.1"/>
    <property type="molecule type" value="Genomic_DNA"/>
</dbReference>
<protein>
    <submittedName>
        <fullName evidence="1">Uncharacterized protein</fullName>
    </submittedName>
</protein>
<dbReference type="Proteomes" id="UP000249547">
    <property type="component" value="Unassembled WGS sequence"/>
</dbReference>
<reference evidence="1 2" key="1">
    <citation type="submission" date="2018-06" db="EMBL/GenBank/DDBJ databases">
        <title>Genomic Encyclopedia of Archaeal and Bacterial Type Strains, Phase II (KMG-II): from individual species to whole genera.</title>
        <authorList>
            <person name="Goeker M."/>
        </authorList>
    </citation>
    <scope>NUCLEOTIDE SEQUENCE [LARGE SCALE GENOMIC DNA]</scope>
    <source>
        <strain evidence="1 2">DSM 23857</strain>
    </source>
</reference>
<dbReference type="OrthoDB" id="5993839at2"/>
<dbReference type="AlphaFoldDB" id="A0A327QKH2"/>
<name>A0A327QKH2_9BACT</name>
<sequence length="343" mass="38578">MKHLLPFVCLLLGLQLNAQKVFKLDDFSKDYYAKIAVAECDSSGYCSGEGKVEIFSKANNKRILTQESEQLALWLHKGKAVANIKELPYGEQSVLIYEDVNFDGKKDFALCDGQNSCYGGPSFQVYLATTNGFQHSESFTRLAQDYCGMFQIDAKKKEIHTMTKSGCCWHQFSTFKVEGNEPIEWEIIEEDATTFPYAGVTIQQRVNHKMVTNAYFELVTAEAKPFFSVNLQKNNKQVVLFRQGDVLHYALLKANSDSVEFSYPFRAQGEEKDLVFSYEPFGKETTLTFTNKNATYTVYESATTVGIRVLLNGKTYDMPGNPATKKGSVNIIGQDAEGIVNVR</sequence>
<comment type="caution">
    <text evidence="1">The sequence shown here is derived from an EMBL/GenBank/DDBJ whole genome shotgun (WGS) entry which is preliminary data.</text>
</comment>
<gene>
    <name evidence="1" type="ORF">LX64_03266</name>
</gene>
<organism evidence="1 2">
    <name type="scientific">Chitinophaga skermanii</name>
    <dbReference type="NCBI Taxonomy" id="331697"/>
    <lineage>
        <taxon>Bacteria</taxon>
        <taxon>Pseudomonadati</taxon>
        <taxon>Bacteroidota</taxon>
        <taxon>Chitinophagia</taxon>
        <taxon>Chitinophagales</taxon>
        <taxon>Chitinophagaceae</taxon>
        <taxon>Chitinophaga</taxon>
    </lineage>
</organism>
<dbReference type="RefSeq" id="WP_111598704.1">
    <property type="nucleotide sequence ID" value="NZ_QLLL01000006.1"/>
</dbReference>
<dbReference type="NCBIfam" id="NF047539">
    <property type="entry name" value="XAC2610_fam"/>
    <property type="match status" value="1"/>
</dbReference>